<gene>
    <name evidence="5" type="ORF">CDD82_1530</name>
</gene>
<feature type="region of interest" description="Disordered" evidence="3">
    <location>
        <begin position="204"/>
        <end position="235"/>
    </location>
</feature>
<feature type="compositionally biased region" description="Polar residues" evidence="3">
    <location>
        <begin position="204"/>
        <end position="221"/>
    </location>
</feature>
<dbReference type="GO" id="GO:0000976">
    <property type="term" value="F:transcription cis-regulatory region binding"/>
    <property type="evidence" value="ECO:0007669"/>
    <property type="project" value="TreeGrafter"/>
</dbReference>
<dbReference type="SUPFAM" id="SSF57701">
    <property type="entry name" value="Zn2/Cys6 DNA-binding domain"/>
    <property type="match status" value="1"/>
</dbReference>
<dbReference type="Gene3D" id="4.10.240.10">
    <property type="entry name" value="Zn(2)-C6 fungal-type DNA-binding domain"/>
    <property type="match status" value="1"/>
</dbReference>
<dbReference type="GO" id="GO:0005634">
    <property type="term" value="C:nucleus"/>
    <property type="evidence" value="ECO:0007669"/>
    <property type="project" value="UniProtKB-SubCell"/>
</dbReference>
<keyword evidence="6" id="KW-1185">Reference proteome</keyword>
<dbReference type="InterPro" id="IPR021858">
    <property type="entry name" value="Fun_TF"/>
</dbReference>
<feature type="compositionally biased region" description="Low complexity" evidence="3">
    <location>
        <begin position="60"/>
        <end position="89"/>
    </location>
</feature>
<evidence type="ECO:0000256" key="3">
    <source>
        <dbReference type="SAM" id="MobiDB-lite"/>
    </source>
</evidence>
<proteinExistence type="predicted"/>
<evidence type="ECO:0000313" key="5">
    <source>
        <dbReference type="EMBL" id="PHH66708.1"/>
    </source>
</evidence>
<keyword evidence="2" id="KW-0539">Nucleus</keyword>
<dbReference type="PANTHER" id="PTHR37534">
    <property type="entry name" value="TRANSCRIPTIONAL ACTIVATOR PROTEIN UGA3"/>
    <property type="match status" value="1"/>
</dbReference>
<reference evidence="5 6" key="1">
    <citation type="submission" date="2017-06" db="EMBL/GenBank/DDBJ databases">
        <title>Ant-infecting Ophiocordyceps genomes reveal a high diversity of potential behavioral manipulation genes and a possible major role for enterotoxins.</title>
        <authorList>
            <person name="De Bekker C."/>
            <person name="Evans H.C."/>
            <person name="Brachmann A."/>
            <person name="Hughes D.P."/>
        </authorList>
    </citation>
    <scope>NUCLEOTIDE SEQUENCE [LARGE SCALE GENOMIC DNA]</scope>
    <source>
        <strain evidence="5 6">1348a</strain>
    </source>
</reference>
<evidence type="ECO:0000256" key="1">
    <source>
        <dbReference type="ARBA" id="ARBA00004123"/>
    </source>
</evidence>
<dbReference type="Proteomes" id="UP000224854">
    <property type="component" value="Unassembled WGS sequence"/>
</dbReference>
<evidence type="ECO:0000313" key="6">
    <source>
        <dbReference type="Proteomes" id="UP000224854"/>
    </source>
</evidence>
<evidence type="ECO:0000256" key="2">
    <source>
        <dbReference type="ARBA" id="ARBA00023242"/>
    </source>
</evidence>
<dbReference type="GO" id="GO:0000981">
    <property type="term" value="F:DNA-binding transcription factor activity, RNA polymerase II-specific"/>
    <property type="evidence" value="ECO:0007669"/>
    <property type="project" value="InterPro"/>
</dbReference>
<dbReference type="InterPro" id="IPR036864">
    <property type="entry name" value="Zn2-C6_fun-type_DNA-bd_sf"/>
</dbReference>
<dbReference type="Pfam" id="PF11951">
    <property type="entry name" value="Fungal_trans_2"/>
    <property type="match status" value="1"/>
</dbReference>
<dbReference type="GO" id="GO:0008270">
    <property type="term" value="F:zinc ion binding"/>
    <property type="evidence" value="ECO:0007669"/>
    <property type="project" value="InterPro"/>
</dbReference>
<dbReference type="PROSITE" id="PS00463">
    <property type="entry name" value="ZN2_CY6_FUNGAL_1"/>
    <property type="match status" value="1"/>
</dbReference>
<dbReference type="PROSITE" id="PS50048">
    <property type="entry name" value="ZN2_CY6_FUNGAL_2"/>
    <property type="match status" value="1"/>
</dbReference>
<dbReference type="AlphaFoldDB" id="A0A2C5XLY9"/>
<dbReference type="CDD" id="cd00067">
    <property type="entry name" value="GAL4"/>
    <property type="match status" value="1"/>
</dbReference>
<dbReference type="SMART" id="SM00066">
    <property type="entry name" value="GAL4"/>
    <property type="match status" value="1"/>
</dbReference>
<feature type="region of interest" description="Disordered" evidence="3">
    <location>
        <begin position="49"/>
        <end position="89"/>
    </location>
</feature>
<accession>A0A2C5XLY9</accession>
<evidence type="ECO:0000259" key="4">
    <source>
        <dbReference type="PROSITE" id="PS50048"/>
    </source>
</evidence>
<organism evidence="5 6">
    <name type="scientific">Ophiocordyceps australis</name>
    <dbReference type="NCBI Taxonomy" id="1399860"/>
    <lineage>
        <taxon>Eukaryota</taxon>
        <taxon>Fungi</taxon>
        <taxon>Dikarya</taxon>
        <taxon>Ascomycota</taxon>
        <taxon>Pezizomycotina</taxon>
        <taxon>Sordariomycetes</taxon>
        <taxon>Hypocreomycetidae</taxon>
        <taxon>Hypocreales</taxon>
        <taxon>Ophiocordycipitaceae</taxon>
        <taxon>Ophiocordyceps</taxon>
    </lineage>
</organism>
<dbReference type="EMBL" id="NJEU01001468">
    <property type="protein sequence ID" value="PHH66708.1"/>
    <property type="molecule type" value="Genomic_DNA"/>
</dbReference>
<sequence>MPIIRSRTGCFTCRRRKKKCNEEKPVCSGCRRNKLDCRWPAQQLSAQGVCSNNHTHSRNHNSNPNSNSNTKSNPKSPSTTPSWPPSAAAAPFLSLSPALTHVDDAGDEAFGPDRKRFRNSPELLWPLPCLFDQTQPSLEEPPSSEATFETLESLETKPCKQLSDLDDAAAVSANDLSSLSLCFPSRLSPPSACSYRYTPCPHQTEISRPTTNSSFAQQPSTDIDKDVPSPTNSTLSDDISLHHASDYGSIDIASPQQPASSHSGMAAHMDGVSIIRASCSKSSHSVASRSKALSPGPGIDKFTAPLALLPSHSSHDSYELLSHYLSRTADSMGNGSTSVNPFVAKLIPLAFSNPLVLQLLLAQSAAHRQASKNTMAATTGCEVAQRYYTDSLRMFRNVVGDHVSGKDENTLTLTVGSLILCLTEVARGDINGTIFDHLTASRSLLTMLLSSRSKIDLVQDLAEFLVEYYMHTAASSMISMDMAGANIQTLLSPNIEAMARILVGRQYIGQLCGCWLELLILIPQVFQLGRGMLTRAAQGKTPLADDIITYGLLQSHILSYFPSSAASPYSQLAGLVFKQGVLLYLWSILGTPQQGSCVNGAHGDLMQGAVSEVVALLAQFPASARVNTSLCWPLAVVGCCTKDVNVQDIVRQRLRVMIQTIGLGNMRETLVLLERVWSQPPDKTSPWTLSKTMQEHRIWISFA</sequence>
<feature type="domain" description="Zn(2)-C6 fungal-type" evidence="4">
    <location>
        <begin position="9"/>
        <end position="39"/>
    </location>
</feature>
<dbReference type="InterPro" id="IPR001138">
    <property type="entry name" value="Zn2Cys6_DnaBD"/>
</dbReference>
<comment type="subcellular location">
    <subcellularLocation>
        <location evidence="1">Nucleus</location>
    </subcellularLocation>
</comment>
<dbReference type="GO" id="GO:0045944">
    <property type="term" value="P:positive regulation of transcription by RNA polymerase II"/>
    <property type="evidence" value="ECO:0007669"/>
    <property type="project" value="TreeGrafter"/>
</dbReference>
<dbReference type="PANTHER" id="PTHR37534:SF43">
    <property type="entry name" value="FINGER DOMAIN PROTEIN, PUTATIVE (AFU_ORTHOLOGUE AFUA_1G01850)-RELATED"/>
    <property type="match status" value="1"/>
</dbReference>
<protein>
    <recommendedName>
        <fullName evidence="4">Zn(2)-C6 fungal-type domain-containing protein</fullName>
    </recommendedName>
</protein>
<dbReference type="OrthoDB" id="1919336at2759"/>
<dbReference type="Pfam" id="PF00172">
    <property type="entry name" value="Zn_clus"/>
    <property type="match status" value="1"/>
</dbReference>
<comment type="caution">
    <text evidence="5">The sequence shown here is derived from an EMBL/GenBank/DDBJ whole genome shotgun (WGS) entry which is preliminary data.</text>
</comment>
<name>A0A2C5XLY9_9HYPO</name>